<dbReference type="PANTHER" id="PTHR47595:SF1">
    <property type="entry name" value="MYB_SANT-LIKE DNA-BINDING DOMAIN-CONTAINING PROTEIN"/>
    <property type="match status" value="1"/>
</dbReference>
<dbReference type="PANTHER" id="PTHR47595">
    <property type="entry name" value="HEAT SHOCK 70 KDA PROTEIN 14"/>
    <property type="match status" value="1"/>
</dbReference>
<evidence type="ECO:0000313" key="3">
    <source>
        <dbReference type="Proteomes" id="UP000078492"/>
    </source>
</evidence>
<dbReference type="Pfam" id="PF13837">
    <property type="entry name" value="Myb_DNA-bind_4"/>
    <property type="match status" value="1"/>
</dbReference>
<dbReference type="Gene3D" id="1.10.10.60">
    <property type="entry name" value="Homeodomain-like"/>
    <property type="match status" value="1"/>
</dbReference>
<evidence type="ECO:0000259" key="1">
    <source>
        <dbReference type="Pfam" id="PF13837"/>
    </source>
</evidence>
<dbReference type="EMBL" id="KQ979156">
    <property type="protein sequence ID" value="KYN22411.1"/>
    <property type="molecule type" value="Genomic_DNA"/>
</dbReference>
<keyword evidence="3" id="KW-1185">Reference proteome</keyword>
<feature type="domain" description="Myb/SANT-like DNA-binding" evidence="1">
    <location>
        <begin position="1"/>
        <end position="87"/>
    </location>
</feature>
<reference evidence="2 3" key="1">
    <citation type="submission" date="2015-09" db="EMBL/GenBank/DDBJ databases">
        <title>Trachymyrmex cornetzi WGS genome.</title>
        <authorList>
            <person name="Nygaard S."/>
            <person name="Hu H."/>
            <person name="Boomsma J."/>
            <person name="Zhang G."/>
        </authorList>
    </citation>
    <scope>NUCLEOTIDE SEQUENCE [LARGE SCALE GENOMIC DNA]</scope>
    <source>
        <strain evidence="2">Tcor2-1</strain>
        <tissue evidence="2">Whole body</tissue>
    </source>
</reference>
<sequence length="126" mass="14868">WAKNSTEMFIQLYADYEPAIVSGKLKQKTIFEKISGRLAENDYMFSAQQCASKLMALKRMYKKIKDHNNTSGNDRQTWQHYDQMHEIFSKKPWMKPLSTLSSIQTVNHQQSSFRVAMKIFQHVIFN</sequence>
<accession>A0A151JB82</accession>
<dbReference type="InterPro" id="IPR044822">
    <property type="entry name" value="Myb_DNA-bind_4"/>
</dbReference>
<dbReference type="Proteomes" id="UP000078492">
    <property type="component" value="Unassembled WGS sequence"/>
</dbReference>
<evidence type="ECO:0000313" key="2">
    <source>
        <dbReference type="EMBL" id="KYN22411.1"/>
    </source>
</evidence>
<protein>
    <recommendedName>
        <fullName evidence="1">Myb/SANT-like DNA-binding domain-containing protein</fullName>
    </recommendedName>
</protein>
<gene>
    <name evidence="2" type="ORF">ALC57_05192</name>
</gene>
<organism evidence="2 3">
    <name type="scientific">Trachymyrmex cornetzi</name>
    <dbReference type="NCBI Taxonomy" id="471704"/>
    <lineage>
        <taxon>Eukaryota</taxon>
        <taxon>Metazoa</taxon>
        <taxon>Ecdysozoa</taxon>
        <taxon>Arthropoda</taxon>
        <taxon>Hexapoda</taxon>
        <taxon>Insecta</taxon>
        <taxon>Pterygota</taxon>
        <taxon>Neoptera</taxon>
        <taxon>Endopterygota</taxon>
        <taxon>Hymenoptera</taxon>
        <taxon>Apocrita</taxon>
        <taxon>Aculeata</taxon>
        <taxon>Formicoidea</taxon>
        <taxon>Formicidae</taxon>
        <taxon>Myrmicinae</taxon>
        <taxon>Trachymyrmex</taxon>
    </lineage>
</organism>
<dbReference type="AlphaFoldDB" id="A0A151JB82"/>
<name>A0A151JB82_9HYME</name>
<feature type="non-terminal residue" evidence="2">
    <location>
        <position position="1"/>
    </location>
</feature>
<proteinExistence type="predicted"/>